<evidence type="ECO:0000256" key="1">
    <source>
        <dbReference type="SAM" id="MobiDB-lite"/>
    </source>
</evidence>
<feature type="compositionally biased region" description="Acidic residues" evidence="1">
    <location>
        <begin position="52"/>
        <end position="64"/>
    </location>
</feature>
<dbReference type="Pfam" id="PF23410">
    <property type="entry name" value="Beta-prop_VPS8"/>
    <property type="match status" value="1"/>
</dbReference>
<protein>
    <submittedName>
        <fullName evidence="2">Uncharacterized protein</fullName>
    </submittedName>
</protein>
<dbReference type="EMBL" id="JAIBSC010000116">
    <property type="protein sequence ID" value="KAH1896757.1"/>
    <property type="molecule type" value="Genomic_DNA"/>
</dbReference>
<feature type="compositionally biased region" description="Low complexity" evidence="1">
    <location>
        <begin position="111"/>
        <end position="127"/>
    </location>
</feature>
<feature type="compositionally biased region" description="Polar residues" evidence="1">
    <location>
        <begin position="95"/>
        <end position="104"/>
    </location>
</feature>
<accession>A0A9P8SQ19</accession>
<feature type="region of interest" description="Disordered" evidence="1">
    <location>
        <begin position="1"/>
        <end position="138"/>
    </location>
</feature>
<comment type="caution">
    <text evidence="2">The sequence shown here is derived from an EMBL/GenBank/DDBJ whole genome shotgun (WGS) entry which is preliminary data.</text>
</comment>
<dbReference type="Proteomes" id="UP000813423">
    <property type="component" value="Unassembled WGS sequence"/>
</dbReference>
<evidence type="ECO:0000313" key="3">
    <source>
        <dbReference type="Proteomes" id="UP000813423"/>
    </source>
</evidence>
<feature type="non-terminal residue" evidence="2">
    <location>
        <position position="1"/>
    </location>
</feature>
<evidence type="ECO:0000313" key="2">
    <source>
        <dbReference type="EMBL" id="KAH1896757.1"/>
    </source>
</evidence>
<feature type="compositionally biased region" description="Acidic residues" evidence="1">
    <location>
        <begin position="7"/>
        <end position="21"/>
    </location>
</feature>
<feature type="compositionally biased region" description="Polar residues" evidence="1">
    <location>
        <begin position="168"/>
        <end position="184"/>
    </location>
</feature>
<dbReference type="AlphaFoldDB" id="A0A9P8SQ19"/>
<reference evidence="2" key="1">
    <citation type="submission" date="2021-08" db="EMBL/GenBank/DDBJ databases">
        <title>Global Aspergillus fumigatus from environmental and clinical sources.</title>
        <authorList>
            <person name="Barber A."/>
            <person name="Sae-Ong T."/>
        </authorList>
    </citation>
    <scope>NUCLEOTIDE SEQUENCE</scope>
    <source>
        <strain evidence="2">NRZ-2016-071</strain>
    </source>
</reference>
<proteinExistence type="predicted"/>
<gene>
    <name evidence="2" type="ORF">KXV57_001077</name>
</gene>
<feature type="region of interest" description="Disordered" evidence="1">
    <location>
        <begin position="167"/>
        <end position="186"/>
    </location>
</feature>
<sequence length="251" mass="26749">MSSNIEGSDDRDREDELDLGQENEGALIPAKNGSLGGDGGGNEPENGTMAYFEEDLSPETDQDQTPDRTMPSSDNGAANLPVTPRIGQLAAAGSPNETASTPDDTPSLHGSILSPQSSSALALRASPRPSPSPSHRPFELRFQSRLSSSPLGFRPSSPFLSHIHSRKSSLTSRMSPITGESETPQGPWDVIRWTKLRKITGQAFSEVGKRNFGHPTCMAVSTSIVIGTSKGIILVFDYQQSLKTIIGTGTK</sequence>
<name>A0A9P8SQ19_ASPFM</name>
<organism evidence="2 3">
    <name type="scientific">Aspergillus fumigatus</name>
    <name type="common">Neosartorya fumigata</name>
    <dbReference type="NCBI Taxonomy" id="746128"/>
    <lineage>
        <taxon>Eukaryota</taxon>
        <taxon>Fungi</taxon>
        <taxon>Dikarya</taxon>
        <taxon>Ascomycota</taxon>
        <taxon>Pezizomycotina</taxon>
        <taxon>Eurotiomycetes</taxon>
        <taxon>Eurotiomycetidae</taxon>
        <taxon>Eurotiales</taxon>
        <taxon>Aspergillaceae</taxon>
        <taxon>Aspergillus</taxon>
        <taxon>Aspergillus subgen. Fumigati</taxon>
    </lineage>
</organism>